<evidence type="ECO:0000313" key="1">
    <source>
        <dbReference type="EMBL" id="KZB87142.1"/>
    </source>
</evidence>
<dbReference type="Proteomes" id="UP000186883">
    <property type="component" value="Unassembled WGS sequence"/>
</dbReference>
<protein>
    <recommendedName>
        <fullName evidence="5">CdiI immunity protein domain-containing protein</fullName>
    </recommendedName>
</protein>
<name>A0A154MSA1_9PSEU</name>
<accession>A0A154MSA1</accession>
<keyword evidence="4" id="KW-1185">Reference proteome</keyword>
<evidence type="ECO:0000313" key="2">
    <source>
        <dbReference type="EMBL" id="OKA07973.1"/>
    </source>
</evidence>
<gene>
    <name evidence="2" type="ORF">ATP06_0211695</name>
    <name evidence="1" type="ORF">AVL48_20930</name>
</gene>
<organism evidence="1 3">
    <name type="scientific">Amycolatopsis regifaucium</name>
    <dbReference type="NCBI Taxonomy" id="546365"/>
    <lineage>
        <taxon>Bacteria</taxon>
        <taxon>Bacillati</taxon>
        <taxon>Actinomycetota</taxon>
        <taxon>Actinomycetes</taxon>
        <taxon>Pseudonocardiales</taxon>
        <taxon>Pseudonocardiaceae</taxon>
        <taxon>Amycolatopsis</taxon>
    </lineage>
</organism>
<comment type="caution">
    <text evidence="1">The sequence shown here is derived from an EMBL/GenBank/DDBJ whole genome shotgun (WGS) entry which is preliminary data.</text>
</comment>
<proteinExistence type="predicted"/>
<dbReference type="EMBL" id="LOBU02000012">
    <property type="protein sequence ID" value="OKA07973.1"/>
    <property type="molecule type" value="Genomic_DNA"/>
</dbReference>
<evidence type="ECO:0000313" key="3">
    <source>
        <dbReference type="Proteomes" id="UP000076321"/>
    </source>
</evidence>
<reference evidence="1 3" key="1">
    <citation type="submission" date="2015-12" db="EMBL/GenBank/DDBJ databases">
        <title>Amycolatopsis regifaucium genome sequencing and assembly.</title>
        <authorList>
            <person name="Mayilraj S."/>
        </authorList>
    </citation>
    <scope>NUCLEOTIDE SEQUENCE [LARGE SCALE GENOMIC DNA]</scope>
    <source>
        <strain evidence="1 3">GY080</strain>
    </source>
</reference>
<sequence>MMSTPQDVLLNEFGTYYLADELGYFVDDALEEHADHSATRIVRFHSDLAAEVADLLQKMAADPAHPLFETIGKETLYDWNGDQDSWAKFQRLARRMSEGIAKGISG</sequence>
<evidence type="ECO:0000313" key="4">
    <source>
        <dbReference type="Proteomes" id="UP000186883"/>
    </source>
</evidence>
<reference evidence="2 4" key="2">
    <citation type="submission" date="2016-11" db="EMBL/GenBank/DDBJ databases">
        <title>Genome sequencing of Amycolatopsis regifaucium.</title>
        <authorList>
            <person name="Mayilraj S."/>
            <person name="Kaur N."/>
        </authorList>
    </citation>
    <scope>NUCLEOTIDE SEQUENCE [LARGE SCALE GENOMIC DNA]</scope>
    <source>
        <strain evidence="2 4">GY080</strain>
    </source>
</reference>
<dbReference type="Proteomes" id="UP000076321">
    <property type="component" value="Unassembled WGS sequence"/>
</dbReference>
<evidence type="ECO:0008006" key="5">
    <source>
        <dbReference type="Google" id="ProtNLM"/>
    </source>
</evidence>
<dbReference type="RefSeq" id="WP_061985194.1">
    <property type="nucleotide sequence ID" value="NZ_FOPQ01000036.1"/>
</dbReference>
<dbReference type="EMBL" id="LQCI01000003">
    <property type="protein sequence ID" value="KZB87142.1"/>
    <property type="molecule type" value="Genomic_DNA"/>
</dbReference>
<dbReference type="AlphaFoldDB" id="A0A154MSA1"/>